<protein>
    <submittedName>
        <fullName evidence="1">Uncharacterized protein</fullName>
    </submittedName>
</protein>
<dbReference type="Proteomes" id="UP000005709">
    <property type="component" value="Unassembled WGS sequence"/>
</dbReference>
<dbReference type="EMBL" id="ACYG01000014">
    <property type="protein sequence ID" value="EEV18450.1"/>
    <property type="molecule type" value="Genomic_DNA"/>
</dbReference>
<reference evidence="1 2" key="1">
    <citation type="submission" date="2009-07" db="EMBL/GenBank/DDBJ databases">
        <authorList>
            <person name="Madupu R."/>
            <person name="Sebastian Y."/>
            <person name="Durkin A.S."/>
            <person name="Torralba M."/>
            <person name="Methe B."/>
            <person name="Sutton G.G."/>
            <person name="Strausberg R.L."/>
            <person name="Nelson K.E."/>
        </authorList>
    </citation>
    <scope>NUCLEOTIDE SEQUENCE [LARGE SCALE GENOMIC DNA]</scope>
    <source>
        <strain evidence="1 2">RM3268</strain>
    </source>
</reference>
<dbReference type="RefSeq" id="WP_005870032.1">
    <property type="nucleotide sequence ID" value="NZ_ACYG01000014.1"/>
</dbReference>
<keyword evidence="2" id="KW-1185">Reference proteome</keyword>
<name>C8PFI4_9BACT</name>
<comment type="caution">
    <text evidence="1">The sequence shown here is derived from an EMBL/GenBank/DDBJ whole genome shotgun (WGS) entry which is preliminary data.</text>
</comment>
<dbReference type="STRING" id="824.CGRAC_0243"/>
<sequence length="54" mass="6504">MNEVEWLNEHGGFDEWRAAAEAQWWEDYGADAAYDREIDDAEYFAERDPYVDER</sequence>
<evidence type="ECO:0000313" key="2">
    <source>
        <dbReference type="Proteomes" id="UP000005709"/>
    </source>
</evidence>
<accession>C8PFI4</accession>
<organism evidence="1 2">
    <name type="scientific">Campylobacter gracilis RM3268</name>
    <dbReference type="NCBI Taxonomy" id="553220"/>
    <lineage>
        <taxon>Bacteria</taxon>
        <taxon>Pseudomonadati</taxon>
        <taxon>Campylobacterota</taxon>
        <taxon>Epsilonproteobacteria</taxon>
        <taxon>Campylobacterales</taxon>
        <taxon>Campylobacteraceae</taxon>
        <taxon>Campylobacter</taxon>
    </lineage>
</organism>
<proteinExistence type="predicted"/>
<gene>
    <name evidence="1" type="ORF">CAMGR0001_2142</name>
</gene>
<dbReference type="AlphaFoldDB" id="C8PFI4"/>
<evidence type="ECO:0000313" key="1">
    <source>
        <dbReference type="EMBL" id="EEV18450.1"/>
    </source>
</evidence>